<reference evidence="1" key="1">
    <citation type="submission" date="2019-06" db="EMBL/GenBank/DDBJ databases">
        <authorList>
            <person name="Zheng W."/>
        </authorList>
    </citation>
    <scope>NUCLEOTIDE SEQUENCE</scope>
    <source>
        <strain evidence="1">QDHG01</strain>
    </source>
</reference>
<name>A0A8J8T2T4_HALGN</name>
<comment type="caution">
    <text evidence="1">The sequence shown here is derived from an EMBL/GenBank/DDBJ whole genome shotgun (WGS) entry which is preliminary data.</text>
</comment>
<keyword evidence="2" id="KW-1185">Reference proteome</keyword>
<protein>
    <submittedName>
        <fullName evidence="1">Uncharacterized protein</fullName>
    </submittedName>
</protein>
<organism evidence="1 2">
    <name type="scientific">Halteria grandinella</name>
    <dbReference type="NCBI Taxonomy" id="5974"/>
    <lineage>
        <taxon>Eukaryota</taxon>
        <taxon>Sar</taxon>
        <taxon>Alveolata</taxon>
        <taxon>Ciliophora</taxon>
        <taxon>Intramacronucleata</taxon>
        <taxon>Spirotrichea</taxon>
        <taxon>Stichotrichia</taxon>
        <taxon>Sporadotrichida</taxon>
        <taxon>Halteriidae</taxon>
        <taxon>Halteria</taxon>
    </lineage>
</organism>
<gene>
    <name evidence="1" type="ORF">FGO68_gene4908</name>
</gene>
<accession>A0A8J8T2T4</accession>
<dbReference type="OrthoDB" id="311637at2759"/>
<dbReference type="AlphaFoldDB" id="A0A8J8T2T4"/>
<evidence type="ECO:0000313" key="1">
    <source>
        <dbReference type="EMBL" id="TNV79760.1"/>
    </source>
</evidence>
<dbReference type="Proteomes" id="UP000785679">
    <property type="component" value="Unassembled WGS sequence"/>
</dbReference>
<dbReference type="EMBL" id="RRYP01008455">
    <property type="protein sequence ID" value="TNV79760.1"/>
    <property type="molecule type" value="Genomic_DNA"/>
</dbReference>
<proteinExistence type="predicted"/>
<evidence type="ECO:0000313" key="2">
    <source>
        <dbReference type="Proteomes" id="UP000785679"/>
    </source>
</evidence>
<sequence length="473" mass="54084">MKAITSVYREIGRGAKGFMASKQAPFLAGTEPPLWQTPGKVQYYKAEMEPYVPDEIKWQLRMPNRFAMRALKLTYLERVQLETTKFLSARIKHDFLRPDRELTLDLSVKEAEVLLSAGASVRSLADSGALKQIHERFNAAKGRVETEYLALREHLAKTLQNIEAKENELYAFLSSEKGLTNLRIHGEAAPILDTLGLTSGDAAIENLSVVEAAAEKGDESLAAIADQLHAYIGVKAKIYEVDAKLKEEHVNYVVKECGEAAFSREEWRELDAASKTYQENFGRRPVADSAQAEYATYIGSLNNLNSTQGEALVQTFKDFERTYNDRKAIYSDFKDNSEETGIDNFRTELLQHLAGSIVVKENRNRYQKEQFDRFVSSLQYRALTSKSLSLREFCREYASMIEVLVEDSHNDRSPKIEANYDDFGEKTVRPINATIFYYFFSADRRKRTIAQWLLSAVRYPNERVRRAYMHFFA</sequence>